<dbReference type="Pfam" id="PF12236">
    <property type="entry name" value="Head-tail_con"/>
    <property type="match status" value="1"/>
</dbReference>
<organism evidence="6 7">
    <name type="scientific">Candidatus Sodalis pierantonii str. SOPE</name>
    <dbReference type="NCBI Taxonomy" id="2342"/>
    <lineage>
        <taxon>Bacteria</taxon>
        <taxon>Pseudomonadati</taxon>
        <taxon>Pseudomonadota</taxon>
        <taxon>Gammaproteobacteria</taxon>
        <taxon>Enterobacterales</taxon>
        <taxon>Bruguierivoracaceae</taxon>
        <taxon>Sodalis</taxon>
    </lineage>
</organism>
<comment type="subcellular location">
    <subcellularLocation>
        <location evidence="1">Virion</location>
    </subcellularLocation>
</comment>
<feature type="region of interest" description="Disordered" evidence="4">
    <location>
        <begin position="502"/>
        <end position="543"/>
    </location>
</feature>
<reference evidence="6 7" key="1">
    <citation type="journal article" date="2014" name="Genome Biol. Evol.">
        <title>Genome degeneration and adaptation in a nascent stage of symbiosis.</title>
        <authorList>
            <person name="Oakeson K.F."/>
            <person name="Gil R."/>
            <person name="Clayton A.L."/>
            <person name="Dunn D.M."/>
            <person name="von Niederhausern A.C."/>
            <person name="Hamil C."/>
            <person name="Aoyagi A."/>
            <person name="Duval B."/>
            <person name="Baca A."/>
            <person name="Silva F.J."/>
            <person name="Vallier A."/>
            <person name="Jackson D.G."/>
            <person name="Latorre A."/>
            <person name="Weiss R.B."/>
            <person name="Heddi A."/>
            <person name="Moya A."/>
            <person name="Dale C."/>
        </authorList>
    </citation>
    <scope>NUCLEOTIDE SEQUENCE [LARGE SCALE GENOMIC DNA]</scope>
    <source>
        <strain evidence="7">none</strain>
    </source>
</reference>
<evidence type="ECO:0000256" key="3">
    <source>
        <dbReference type="ARBA" id="ARBA00023219"/>
    </source>
</evidence>
<dbReference type="AlphaFoldDB" id="W0HLM1"/>
<dbReference type="KEGG" id="pes:SOPEG_1044"/>
<dbReference type="eggNOG" id="ENOG502Z7XJ">
    <property type="taxonomic scope" value="Bacteria"/>
</dbReference>
<name>W0HLM1_9GAMM</name>
<keyword evidence="3" id="KW-0231">Viral genome packaging</keyword>
<evidence type="ECO:0000256" key="4">
    <source>
        <dbReference type="SAM" id="MobiDB-lite"/>
    </source>
</evidence>
<dbReference type="EMBL" id="CP006568">
    <property type="protein sequence ID" value="AHF73402.1"/>
    <property type="molecule type" value="Genomic_DNA"/>
</dbReference>
<accession>W0HLM1</accession>
<evidence type="ECO:0000256" key="2">
    <source>
        <dbReference type="ARBA" id="ARBA00022612"/>
    </source>
</evidence>
<evidence type="ECO:0000313" key="7">
    <source>
        <dbReference type="Proteomes" id="UP000019025"/>
    </source>
</evidence>
<dbReference type="InterPro" id="IPR020991">
    <property type="entry name" value="Connector_podovirus"/>
</dbReference>
<dbReference type="Proteomes" id="UP000019025">
    <property type="component" value="Chromosome"/>
</dbReference>
<dbReference type="InterPro" id="IPR057447">
    <property type="entry name" value="Bbp19-like_phage"/>
</dbReference>
<keyword evidence="7" id="KW-1185">Reference proteome</keyword>
<proteinExistence type="predicted"/>
<gene>
    <name evidence="6" type="ORF">SOPEG_1044</name>
</gene>
<evidence type="ECO:0000259" key="5">
    <source>
        <dbReference type="Pfam" id="PF25181"/>
    </source>
</evidence>
<dbReference type="PATRIC" id="fig|2342.5.peg.1085"/>
<protein>
    <recommendedName>
        <fullName evidence="5">Bbp19-like phage domain-containing protein</fullName>
    </recommendedName>
</protein>
<feature type="domain" description="Bbp19-like phage" evidence="5">
    <location>
        <begin position="551"/>
        <end position="598"/>
    </location>
</feature>
<evidence type="ECO:0000313" key="6">
    <source>
        <dbReference type="EMBL" id="AHF73402.1"/>
    </source>
</evidence>
<keyword evidence="2" id="KW-1188">Viral release from host cell</keyword>
<feature type="compositionally biased region" description="Low complexity" evidence="4">
    <location>
        <begin position="503"/>
        <end position="517"/>
    </location>
</feature>
<dbReference type="STRING" id="2342.SOPEG_1044"/>
<dbReference type="Pfam" id="PF25181">
    <property type="entry name" value="Phage_Bbp19"/>
    <property type="match status" value="1"/>
</dbReference>
<dbReference type="HOGENOM" id="CLU_035407_0_0_6"/>
<evidence type="ECO:0000256" key="1">
    <source>
        <dbReference type="ARBA" id="ARBA00004328"/>
    </source>
</evidence>
<sequence>MDELAVKLIKRADALKSHRQRHESVWLECYDYTYPLRGAGFAADVLDAQSAKSKVAKLLDGTATDSARMLASALMSGMTPANAQWLNLDSEALADEDKAWLSTCATLVWENIHAANFDAEGYEANLDVVRAGWFVLYIDENREEGGYMFQQWPLSQCYVASTRKDGIVDTIYRCYQMTAEQAIAEFGEQGVSEKIRRAAKDKLDDRFDFLHAIFPRTNYVVNARLAKHLRFASFHVERQGKRIVRESGYHEFPVCVPRWMKIPGGAYGIGPVYDALPDYKELNETKRMEKAAQDLAISGMWIAEDDGVINPYSVKVGPRRIIVASSVNSMKPLLTGADFQVAFTAEDRLQASIHKIMMADQLQPQDGPAMTATEVHVRVALIRQLLGPVYGRFQAEYLQPLVERCFGIAFRAGVFPPPPDSMQTTHFNVRYISPLARAQKLEDVTAIERLGANVAQLSQVSPEVVDLVDTDEATRVVADALGVPANVIRSAADVTSLRDQRAKAQQQQAKQQLMMQAGQGGRQRRRAGRGERNGPKIGGGTMRKPVLPGDYKRLFEETAGGPEVLAELARRFGRAVYVEGDRATCYRAGQRAVLDFILMRINQADGVYDDVDD</sequence>